<name>A0A9P4UP25_9PEZI</name>
<dbReference type="SUPFAM" id="SSF53335">
    <property type="entry name" value="S-adenosyl-L-methionine-dependent methyltransferases"/>
    <property type="match status" value="1"/>
</dbReference>
<comment type="caution">
    <text evidence="1">The sequence shown here is derived from an EMBL/GenBank/DDBJ whole genome shotgun (WGS) entry which is preliminary data.</text>
</comment>
<dbReference type="OrthoDB" id="66144at2759"/>
<sequence>MDMLPTRRIEYLPSNEAYNQWATTYDNDGNILQALDSHALQQFLIPRFIKRLTSEAHSAKPQTITITDLGCGTGRADLLLLAALQDSDSSLLRSLSSCGCQELLLSGLDASVGMLNVAANRVPASTCLSEGFRVGVQYGVYDLRMPDQDVCWTDGSRSIIQNAPADAMISTLVLEHLELDIFFREAGRLVRPGGCLLLTNMHSDMGNTPVNNSMPEQTQKQSCAITGAGFNDALQNVKIRVATDYSHTISDVLQAAADQGFILVDDKVEEMAVQDRMLATQKPGSAAIVGSRGQKWRGVKCWFGMILQLNR</sequence>
<reference evidence="1" key="1">
    <citation type="journal article" date="2020" name="Stud. Mycol.">
        <title>101 Dothideomycetes genomes: a test case for predicting lifestyles and emergence of pathogens.</title>
        <authorList>
            <person name="Haridas S."/>
            <person name="Albert R."/>
            <person name="Binder M."/>
            <person name="Bloem J."/>
            <person name="Labutti K."/>
            <person name="Salamov A."/>
            <person name="Andreopoulos B."/>
            <person name="Baker S."/>
            <person name="Barry K."/>
            <person name="Bills G."/>
            <person name="Bluhm B."/>
            <person name="Cannon C."/>
            <person name="Castanera R."/>
            <person name="Culley D."/>
            <person name="Daum C."/>
            <person name="Ezra D."/>
            <person name="Gonzalez J."/>
            <person name="Henrissat B."/>
            <person name="Kuo A."/>
            <person name="Liang C."/>
            <person name="Lipzen A."/>
            <person name="Lutzoni F."/>
            <person name="Magnuson J."/>
            <person name="Mondo S."/>
            <person name="Nolan M."/>
            <person name="Ohm R."/>
            <person name="Pangilinan J."/>
            <person name="Park H.-J."/>
            <person name="Ramirez L."/>
            <person name="Alfaro M."/>
            <person name="Sun H."/>
            <person name="Tritt A."/>
            <person name="Yoshinaga Y."/>
            <person name="Zwiers L.-H."/>
            <person name="Turgeon B."/>
            <person name="Goodwin S."/>
            <person name="Spatafora J."/>
            <person name="Crous P."/>
            <person name="Grigoriev I."/>
        </authorList>
    </citation>
    <scope>NUCLEOTIDE SEQUENCE</scope>
    <source>
        <strain evidence="1">CBS 116435</strain>
    </source>
</reference>
<dbReference type="InterPro" id="IPR029063">
    <property type="entry name" value="SAM-dependent_MTases_sf"/>
</dbReference>
<protein>
    <recommendedName>
        <fullName evidence="3">Methyltransferase type 11 domain-containing protein</fullName>
    </recommendedName>
</protein>
<gene>
    <name evidence="1" type="ORF">K431DRAFT_283502</name>
</gene>
<dbReference type="Proteomes" id="UP000799441">
    <property type="component" value="Unassembled WGS sequence"/>
</dbReference>
<evidence type="ECO:0008006" key="3">
    <source>
        <dbReference type="Google" id="ProtNLM"/>
    </source>
</evidence>
<accession>A0A9P4UP25</accession>
<keyword evidence="2" id="KW-1185">Reference proteome</keyword>
<evidence type="ECO:0000313" key="1">
    <source>
        <dbReference type="EMBL" id="KAF2722997.1"/>
    </source>
</evidence>
<dbReference type="EMBL" id="MU003779">
    <property type="protein sequence ID" value="KAF2722997.1"/>
    <property type="molecule type" value="Genomic_DNA"/>
</dbReference>
<proteinExistence type="predicted"/>
<organism evidence="1 2">
    <name type="scientific">Polychaeton citri CBS 116435</name>
    <dbReference type="NCBI Taxonomy" id="1314669"/>
    <lineage>
        <taxon>Eukaryota</taxon>
        <taxon>Fungi</taxon>
        <taxon>Dikarya</taxon>
        <taxon>Ascomycota</taxon>
        <taxon>Pezizomycotina</taxon>
        <taxon>Dothideomycetes</taxon>
        <taxon>Dothideomycetidae</taxon>
        <taxon>Capnodiales</taxon>
        <taxon>Capnodiaceae</taxon>
        <taxon>Polychaeton</taxon>
    </lineage>
</organism>
<dbReference type="AlphaFoldDB" id="A0A9P4UP25"/>
<dbReference type="Gene3D" id="3.40.50.150">
    <property type="entry name" value="Vaccinia Virus protein VP39"/>
    <property type="match status" value="1"/>
</dbReference>
<evidence type="ECO:0000313" key="2">
    <source>
        <dbReference type="Proteomes" id="UP000799441"/>
    </source>
</evidence>